<evidence type="ECO:0000256" key="1">
    <source>
        <dbReference type="SAM" id="SignalP"/>
    </source>
</evidence>
<dbReference type="eggNOG" id="ENOG502RYVJ">
    <property type="taxonomic scope" value="Eukaryota"/>
</dbReference>
<dbReference type="PANTHER" id="PTHR46579:SF2">
    <property type="entry name" value="C2H2-TYPE DOMAIN-CONTAINING PROTEIN"/>
    <property type="match status" value="1"/>
</dbReference>
<accession>A0A1X7V2A2</accession>
<feature type="signal peptide" evidence="1">
    <location>
        <begin position="1"/>
        <end position="24"/>
    </location>
</feature>
<proteinExistence type="predicted"/>
<dbReference type="InParanoid" id="A0A1X7V2A2"/>
<protein>
    <submittedName>
        <fullName evidence="2">Uncharacterized protein</fullName>
    </submittedName>
</protein>
<sequence length="224" mass="25577">LQGVLPRQHLQYWLLFVKATSLLCTCYLHKDHVQLASTYLQLFCQKFEEINGKSACTPNMHLHLHLKDCLNNFGPLYSFWCYAFERYNGLLGSFPTNQNNIEQQLMKKCLMLQELHTQSFPSGGKFLENIIVDHLPLASGGLLSTVAGDDMLQYIHVSAPVLQDSLRFEVSHSDKEKLLPPLKQIVLDTIQVGYLQNTYSLLYPSSAFHSFARFAKQSSRACFK</sequence>
<organism evidence="2">
    <name type="scientific">Amphimedon queenslandica</name>
    <name type="common">Sponge</name>
    <dbReference type="NCBI Taxonomy" id="400682"/>
    <lineage>
        <taxon>Eukaryota</taxon>
        <taxon>Metazoa</taxon>
        <taxon>Porifera</taxon>
        <taxon>Demospongiae</taxon>
        <taxon>Heteroscleromorpha</taxon>
        <taxon>Haplosclerida</taxon>
        <taxon>Niphatidae</taxon>
        <taxon>Amphimedon</taxon>
    </lineage>
</organism>
<dbReference type="PANTHER" id="PTHR46579">
    <property type="entry name" value="F5/8 TYPE C DOMAIN-CONTAINING PROTEIN-RELATED"/>
    <property type="match status" value="1"/>
</dbReference>
<dbReference type="AlphaFoldDB" id="A0A1X7V2A2"/>
<dbReference type="EnsemblMetazoa" id="Aqu2.1.34086_001">
    <property type="protein sequence ID" value="Aqu2.1.34086_001"/>
    <property type="gene ID" value="Aqu2.1.34086"/>
</dbReference>
<keyword evidence="1" id="KW-0732">Signal</keyword>
<dbReference type="STRING" id="400682.A0A1X7V2A2"/>
<name>A0A1X7V2A2_AMPQE</name>
<reference evidence="2" key="1">
    <citation type="submission" date="2017-05" db="UniProtKB">
        <authorList>
            <consortium name="EnsemblMetazoa"/>
        </authorList>
    </citation>
    <scope>IDENTIFICATION</scope>
</reference>
<feature type="chain" id="PRO_5012937086" evidence="1">
    <location>
        <begin position="25"/>
        <end position="224"/>
    </location>
</feature>
<evidence type="ECO:0000313" key="2">
    <source>
        <dbReference type="EnsemblMetazoa" id="Aqu2.1.34086_001"/>
    </source>
</evidence>